<evidence type="ECO:0000313" key="14">
    <source>
        <dbReference type="EMBL" id="KAL3863369.1"/>
    </source>
</evidence>
<dbReference type="SMART" id="SM00013">
    <property type="entry name" value="LRRNT"/>
    <property type="match status" value="4"/>
</dbReference>
<dbReference type="SMART" id="SM00282">
    <property type="entry name" value="LamG"/>
    <property type="match status" value="1"/>
</dbReference>
<dbReference type="FunFam" id="3.80.10.10:FF:000004">
    <property type="entry name" value="Slit guidance ligand 2"/>
    <property type="match status" value="1"/>
</dbReference>
<dbReference type="EMBL" id="JBJQND010000010">
    <property type="protein sequence ID" value="KAL3863369.1"/>
    <property type="molecule type" value="Genomic_DNA"/>
</dbReference>
<dbReference type="Gene3D" id="3.80.10.10">
    <property type="entry name" value="Ribonuclease Inhibitor"/>
    <property type="match status" value="5"/>
</dbReference>
<feature type="disulfide bond" evidence="10">
    <location>
        <begin position="1194"/>
        <end position="1203"/>
    </location>
</feature>
<dbReference type="Pfam" id="PF00008">
    <property type="entry name" value="EGF"/>
    <property type="match status" value="5"/>
</dbReference>
<dbReference type="PANTHER" id="PTHR24369">
    <property type="entry name" value="ANTIGEN BSP, PUTATIVE-RELATED"/>
    <property type="match status" value="1"/>
</dbReference>
<accession>A0ABD3VP44</accession>
<keyword evidence="9" id="KW-0325">Glycoprotein</keyword>
<dbReference type="CDD" id="cd00110">
    <property type="entry name" value="LamG"/>
    <property type="match status" value="1"/>
</dbReference>
<dbReference type="FunFam" id="2.10.25.10:FF:000063">
    <property type="entry name" value="Slit guidance ligand 2"/>
    <property type="match status" value="1"/>
</dbReference>
<feature type="disulfide bond" evidence="10">
    <location>
        <begin position="1175"/>
        <end position="1192"/>
    </location>
</feature>
<comment type="subcellular location">
    <subcellularLocation>
        <location evidence="1">Secreted</location>
    </subcellularLocation>
</comment>
<dbReference type="Pfam" id="PF13855">
    <property type="entry name" value="LRR_8"/>
    <property type="match status" value="5"/>
</dbReference>
<dbReference type="PROSITE" id="PS51450">
    <property type="entry name" value="LRR"/>
    <property type="match status" value="7"/>
</dbReference>
<keyword evidence="5" id="KW-0433">Leucine-rich repeat</keyword>
<organism evidence="14 15">
    <name type="scientific">Sinanodonta woodiana</name>
    <name type="common">Chinese pond mussel</name>
    <name type="synonym">Anodonta woodiana</name>
    <dbReference type="NCBI Taxonomy" id="1069815"/>
    <lineage>
        <taxon>Eukaryota</taxon>
        <taxon>Metazoa</taxon>
        <taxon>Spiralia</taxon>
        <taxon>Lophotrochozoa</taxon>
        <taxon>Mollusca</taxon>
        <taxon>Bivalvia</taxon>
        <taxon>Autobranchia</taxon>
        <taxon>Heteroconchia</taxon>
        <taxon>Palaeoheterodonta</taxon>
        <taxon>Unionida</taxon>
        <taxon>Unionoidea</taxon>
        <taxon>Unionidae</taxon>
        <taxon>Unioninae</taxon>
        <taxon>Sinanodonta</taxon>
    </lineage>
</organism>
<dbReference type="InterPro" id="IPR000483">
    <property type="entry name" value="Cys-rich_flank_reg_C"/>
</dbReference>
<dbReference type="Pfam" id="PF00560">
    <property type="entry name" value="LRR_1"/>
    <property type="match status" value="1"/>
</dbReference>
<evidence type="ECO:0000256" key="7">
    <source>
        <dbReference type="ARBA" id="ARBA00022737"/>
    </source>
</evidence>
<keyword evidence="2" id="KW-0217">Developmental protein</keyword>
<dbReference type="SUPFAM" id="SSF52058">
    <property type="entry name" value="L domain-like"/>
    <property type="match status" value="3"/>
</dbReference>
<dbReference type="Gene3D" id="2.10.25.10">
    <property type="entry name" value="Laminin"/>
    <property type="match status" value="7"/>
</dbReference>
<feature type="domain" description="EGF-like" evidence="13">
    <location>
        <begin position="1042"/>
        <end position="1078"/>
    </location>
</feature>
<proteinExistence type="predicted"/>
<evidence type="ECO:0000259" key="11">
    <source>
        <dbReference type="PROSITE" id="PS01225"/>
    </source>
</evidence>
<dbReference type="SMART" id="SM00082">
    <property type="entry name" value="LRRCT"/>
    <property type="match status" value="4"/>
</dbReference>
<comment type="caution">
    <text evidence="14">The sequence shown here is derived from an EMBL/GenBank/DDBJ whole genome shotgun (WGS) entry which is preliminary data.</text>
</comment>
<dbReference type="SMART" id="SM00179">
    <property type="entry name" value="EGF_CA"/>
    <property type="match status" value="7"/>
</dbReference>
<dbReference type="PROSITE" id="PS00010">
    <property type="entry name" value="ASX_HYDROXYL"/>
    <property type="match status" value="2"/>
</dbReference>
<feature type="disulfide bond" evidence="10">
    <location>
        <begin position="1413"/>
        <end position="1422"/>
    </location>
</feature>
<dbReference type="CDD" id="cd00054">
    <property type="entry name" value="EGF_CA"/>
    <property type="match status" value="6"/>
</dbReference>
<dbReference type="Pfam" id="PF00054">
    <property type="entry name" value="Laminin_G_1"/>
    <property type="match status" value="1"/>
</dbReference>
<dbReference type="InterPro" id="IPR032675">
    <property type="entry name" value="LRR_dom_sf"/>
</dbReference>
<dbReference type="PROSITE" id="PS00022">
    <property type="entry name" value="EGF_1"/>
    <property type="match status" value="7"/>
</dbReference>
<comment type="caution">
    <text evidence="10">Lacks conserved residue(s) required for the propagation of feature annotation.</text>
</comment>
<dbReference type="InterPro" id="IPR000372">
    <property type="entry name" value="LRRNT"/>
</dbReference>
<dbReference type="PROSITE" id="PS50025">
    <property type="entry name" value="LAM_G_DOMAIN"/>
    <property type="match status" value="1"/>
</dbReference>
<dbReference type="InterPro" id="IPR006207">
    <property type="entry name" value="Cys_knot_C"/>
</dbReference>
<keyword evidence="8 10" id="KW-1015">Disulfide bond</keyword>
<dbReference type="Pfam" id="PF01463">
    <property type="entry name" value="LRRCT"/>
    <property type="match status" value="3"/>
</dbReference>
<dbReference type="InterPro" id="IPR001791">
    <property type="entry name" value="Laminin_G"/>
</dbReference>
<dbReference type="PANTHER" id="PTHR24369:SF196">
    <property type="entry name" value="RETICULON 4 RECEPTOR LIKE 1"/>
    <property type="match status" value="1"/>
</dbReference>
<evidence type="ECO:0000259" key="12">
    <source>
        <dbReference type="PROSITE" id="PS50025"/>
    </source>
</evidence>
<reference evidence="14 15" key="1">
    <citation type="submission" date="2024-11" db="EMBL/GenBank/DDBJ databases">
        <title>Chromosome-level genome assembly of the freshwater bivalve Anodonta woodiana.</title>
        <authorList>
            <person name="Chen X."/>
        </authorList>
    </citation>
    <scope>NUCLEOTIDE SEQUENCE [LARGE SCALE GENOMIC DNA]</scope>
    <source>
        <strain evidence="14">MN2024</strain>
        <tissue evidence="14">Gills</tissue>
    </source>
</reference>
<dbReference type="InterPro" id="IPR013320">
    <property type="entry name" value="ConA-like_dom_sf"/>
</dbReference>
<feature type="disulfide bond" evidence="10">
    <location>
        <begin position="1030"/>
        <end position="1039"/>
    </location>
</feature>
<dbReference type="SMART" id="SM00041">
    <property type="entry name" value="CT"/>
    <property type="match status" value="1"/>
</dbReference>
<feature type="domain" description="Laminin G" evidence="12">
    <location>
        <begin position="1207"/>
        <end position="1384"/>
    </location>
</feature>
<feature type="domain" description="EGF-like" evidence="13">
    <location>
        <begin position="1385"/>
        <end position="1423"/>
    </location>
</feature>
<dbReference type="SMART" id="SM00181">
    <property type="entry name" value="EGF"/>
    <property type="match status" value="7"/>
</dbReference>
<evidence type="ECO:0000256" key="6">
    <source>
        <dbReference type="ARBA" id="ARBA00022729"/>
    </source>
</evidence>
<feature type="disulfide bond" evidence="10">
    <location>
        <begin position="1068"/>
        <end position="1077"/>
    </location>
</feature>
<evidence type="ECO:0000256" key="9">
    <source>
        <dbReference type="ARBA" id="ARBA00023180"/>
    </source>
</evidence>
<feature type="disulfide bond" evidence="10">
    <location>
        <begin position="1108"/>
        <end position="1117"/>
    </location>
</feature>
<dbReference type="PROSITE" id="PS50026">
    <property type="entry name" value="EGF_3"/>
    <property type="match status" value="7"/>
</dbReference>
<feature type="domain" description="EGF-like" evidence="13">
    <location>
        <begin position="1003"/>
        <end position="1040"/>
    </location>
</feature>
<evidence type="ECO:0000259" key="13">
    <source>
        <dbReference type="PROSITE" id="PS50026"/>
    </source>
</evidence>
<dbReference type="InterPro" id="IPR001881">
    <property type="entry name" value="EGF-like_Ca-bd_dom"/>
</dbReference>
<dbReference type="PROSITE" id="PS01186">
    <property type="entry name" value="EGF_2"/>
    <property type="match status" value="7"/>
</dbReference>
<dbReference type="FunFam" id="2.10.25.10:FF:000045">
    <property type="entry name" value="Slit guidance ligand 2"/>
    <property type="match status" value="1"/>
</dbReference>
<feature type="domain" description="EGF-like" evidence="13">
    <location>
        <begin position="1080"/>
        <end position="1118"/>
    </location>
</feature>
<dbReference type="SMART" id="SM00369">
    <property type="entry name" value="LRR_TYP"/>
    <property type="match status" value="18"/>
</dbReference>
<protein>
    <recommendedName>
        <fullName evidence="16">Protein slit</fullName>
    </recommendedName>
</protein>
<name>A0ABD3VP44_SINWO</name>
<feature type="domain" description="EGF-like" evidence="13">
    <location>
        <begin position="1166"/>
        <end position="1204"/>
    </location>
</feature>
<dbReference type="PROSITE" id="PS01225">
    <property type="entry name" value="CTCK_2"/>
    <property type="match status" value="1"/>
</dbReference>
<keyword evidence="6" id="KW-0732">Signal</keyword>
<dbReference type="FunFam" id="2.10.25.10:FF:000053">
    <property type="entry name" value="Slit guidance ligand 2"/>
    <property type="match status" value="1"/>
</dbReference>
<feature type="domain" description="CTCK" evidence="11">
    <location>
        <begin position="1428"/>
        <end position="1499"/>
    </location>
</feature>
<dbReference type="Proteomes" id="UP001634394">
    <property type="component" value="Unassembled WGS sequence"/>
</dbReference>
<evidence type="ECO:0000256" key="10">
    <source>
        <dbReference type="PROSITE-ProRule" id="PRU00076"/>
    </source>
</evidence>
<dbReference type="Pfam" id="PF01462">
    <property type="entry name" value="LRRNT"/>
    <property type="match status" value="3"/>
</dbReference>
<dbReference type="FunFam" id="2.10.25.10:FF:000610">
    <property type="entry name" value="protein HEG homolog 1 isoform X1"/>
    <property type="match status" value="1"/>
</dbReference>
<dbReference type="InterPro" id="IPR018097">
    <property type="entry name" value="EGF_Ca-bd_CS"/>
</dbReference>
<keyword evidence="7" id="KW-0677">Repeat</keyword>
<dbReference type="SMART" id="SM00365">
    <property type="entry name" value="LRR_SD22"/>
    <property type="match status" value="8"/>
</dbReference>
<evidence type="ECO:0000256" key="5">
    <source>
        <dbReference type="ARBA" id="ARBA00022614"/>
    </source>
</evidence>
<keyword evidence="4 10" id="KW-0245">EGF-like domain</keyword>
<dbReference type="Gene3D" id="2.60.120.200">
    <property type="match status" value="1"/>
</dbReference>
<dbReference type="FunFam" id="2.10.25.10:FF:000080">
    <property type="entry name" value="Neurogenic locus notch 1"/>
    <property type="match status" value="1"/>
</dbReference>
<dbReference type="PROSITE" id="PS01187">
    <property type="entry name" value="EGF_CA"/>
    <property type="match status" value="2"/>
</dbReference>
<dbReference type="PROSITE" id="PS01185">
    <property type="entry name" value="CTCK_1"/>
    <property type="match status" value="1"/>
</dbReference>
<dbReference type="InterPro" id="IPR001611">
    <property type="entry name" value="Leu-rich_rpt"/>
</dbReference>
<evidence type="ECO:0000256" key="8">
    <source>
        <dbReference type="ARBA" id="ARBA00023157"/>
    </source>
</evidence>
<evidence type="ECO:0000256" key="1">
    <source>
        <dbReference type="ARBA" id="ARBA00004613"/>
    </source>
</evidence>
<evidence type="ECO:0000256" key="2">
    <source>
        <dbReference type="ARBA" id="ARBA00022473"/>
    </source>
</evidence>
<dbReference type="SUPFAM" id="SSF57196">
    <property type="entry name" value="EGF/Laminin"/>
    <property type="match status" value="6"/>
</dbReference>
<dbReference type="FunFam" id="3.80.10.10:FF:000032">
    <property type="entry name" value="Slit homolog 2 (Drosophila)"/>
    <property type="match status" value="1"/>
</dbReference>
<dbReference type="InterPro" id="IPR003591">
    <property type="entry name" value="Leu-rich_rpt_typical-subtyp"/>
</dbReference>
<keyword evidence="3" id="KW-0964">Secreted</keyword>
<feature type="disulfide bond" evidence="10">
    <location>
        <begin position="1394"/>
        <end position="1411"/>
    </location>
</feature>
<feature type="domain" description="EGF-like" evidence="13">
    <location>
        <begin position="966"/>
        <end position="1001"/>
    </location>
</feature>
<dbReference type="GO" id="GO:0007399">
    <property type="term" value="P:nervous system development"/>
    <property type="evidence" value="ECO:0007669"/>
    <property type="project" value="UniProtKB-ARBA"/>
</dbReference>
<feature type="disulfide bond" evidence="10">
    <location>
        <begin position="1146"/>
        <end position="1155"/>
    </location>
</feature>
<evidence type="ECO:0000256" key="4">
    <source>
        <dbReference type="ARBA" id="ARBA00022536"/>
    </source>
</evidence>
<evidence type="ECO:0008006" key="16">
    <source>
        <dbReference type="Google" id="ProtNLM"/>
    </source>
</evidence>
<feature type="disulfide bond" evidence="10">
    <location>
        <begin position="991"/>
        <end position="1000"/>
    </location>
</feature>
<keyword evidence="15" id="KW-1185">Reference proteome</keyword>
<dbReference type="FunFam" id="3.80.10.10:FF:000002">
    <property type="entry name" value="Slit guidance ligand 2"/>
    <property type="match status" value="2"/>
</dbReference>
<dbReference type="SUPFAM" id="SSF49899">
    <property type="entry name" value="Concanavalin A-like lectins/glucanases"/>
    <property type="match status" value="1"/>
</dbReference>
<evidence type="ECO:0000313" key="15">
    <source>
        <dbReference type="Proteomes" id="UP001634394"/>
    </source>
</evidence>
<dbReference type="InterPro" id="IPR050541">
    <property type="entry name" value="LRR_TM_domain-containing"/>
</dbReference>
<sequence>MICVLNTTCRNCNLWELIFKNNSTKHTMGAKERLWIKFRSNSGLLVLFLFCLNFSICASCPRECSCSKKKAVDCTNRGLFYVPVGIPLDTSRLDLQGNNITVIRRNDFRGLRQLRILHLLKNNIRSIERGSFQDLVAMERLRLDRNQMSHIPDLLFANMPNLERLDLSFNHLRSIGRKTLKGSVVLRNLQLDHNQISCIADTAISGLGEMSYLTLNNNNLTTLPNNLFADMQLLKVLRLKDNRFSCDCQMVWLARWLKTRRKFAVHTTCSSPSHFRGFEIHSLGETDFKCNDVHSPPVRECLSQVACPHQCSCTEGIVDCRDRSLTEVPENIPDDATEIRLEQNHITKIPSRAFADLPRLRRIDLSNNQIVNIAGDAFSGLSSLNTLVMYGNKLTELPPGIFRGLSSLQLLLLNANKITCVPLDTFEDLHNLNLLSLYDNKIESLANGTFLPLKNLQTLHLARNPFICDCNLQWLAKFLEIQPIETSGARCESPRRMNRKKISNTKDNKFKCKDAEIHRTKNAGRCIIDNICPTQCECLGTQVDCSARRLTHIPLNLPSYTTQLNLKDNQITKLSAEGVFELLPNLQILDLSDNLIEIVEEGTFRASAKLTELNLASNRLNKITGSQMNGLTGLHHLSLNGNRITCISNTTFMEMPNLRKLELFDNQISCIQEGAFDRNKYISTINLMSNPFSCNCHLGWFSKWLQNKNVLVGSPTCYSPITLRDKPLMDVKPQDFVCAENNEIGCNIGVPACCTDVLTDPIIESNCDPRAYCPPLCTCTGTVVRCSRQDLTSIPQNIPSDTTELYLDANQIANLSTEIVHLTQLKRLDLSYNKLVSLQPYIFANLTELSTLILSYNSLQCVADTSFAGLRNLRILSLHGNDMSSIPYGAFKDLVALTHIALGGNPLYCDCELKWLSDWIKKDFVESGIAACAGPPAMATKLILTTSSYNFQCTGEGDPSILSKCNICYQNPCENNGKCHLVDFKEFRCECTPGFHGKRCEEEINACFGNPCMNDGKCAVMDHGRFQCTCLPGFKGDRCEINIDDCGEHQCENNATCMDGVQTYTCHCPLGFTGKRCEHKIQFCRGENNYCENNAKCIAMDADYRCECPLGYSGKNCSANYDDCKSHICQHGATCVDGWNSYVCLCRRGFSGKFCEIAPIEQVYPSTGVCKNHDCQNNGVCYQPQGSSEYMCKCVSGFIGKKCEKLTSVSFLDHDSYIHLPKVTFQSTTNITIVLKTNNSGGLILYTGLEQHLAVELFKGRVAVSFYVGDEPISTLYSYVFSFVKVDDDNLHTLELLLHLKNFTMRVDGGYPHTVINQGNNQYLDVEDDLYLGGLPKAKSEMARSKFHIREGTSLKGCLHQVLINGKLLDFQVAKLNHKITPGCNVNPCQNHKCQNKGVCKPKDNMADYTCRCHRGFSGPFCDIAPTCTGRVFRDVYVDPKTNCRSRVRIKYRRCEGSCGNHCCQPKKIKNRKVRLYCSDNTSYIYDLPVIRRCGCKKC</sequence>
<feature type="domain" description="EGF-like" evidence="13">
    <location>
        <begin position="1120"/>
        <end position="1156"/>
    </location>
</feature>
<dbReference type="InterPro" id="IPR000152">
    <property type="entry name" value="EGF-type_Asp/Asn_hydroxyl_site"/>
</dbReference>
<gene>
    <name evidence="14" type="ORF">ACJMK2_005127</name>
</gene>
<evidence type="ECO:0000256" key="3">
    <source>
        <dbReference type="ARBA" id="ARBA00022525"/>
    </source>
</evidence>
<dbReference type="GO" id="GO:0005576">
    <property type="term" value="C:extracellular region"/>
    <property type="evidence" value="ECO:0007669"/>
    <property type="project" value="UniProtKB-SubCell"/>
</dbReference>
<dbReference type="InterPro" id="IPR000742">
    <property type="entry name" value="EGF"/>
</dbReference>